<comment type="caution">
    <text evidence="1">The sequence shown here is derived from an EMBL/GenBank/DDBJ whole genome shotgun (WGS) entry which is preliminary data.</text>
</comment>
<reference evidence="1 2" key="1">
    <citation type="submission" date="2019-09" db="EMBL/GenBank/DDBJ databases">
        <title>Phylogeny of genus Pseudoclavibacter and closely related genus.</title>
        <authorList>
            <person name="Li Y."/>
        </authorList>
    </citation>
    <scope>NUCLEOTIDE SEQUENCE [LARGE SCALE GENOMIC DNA]</scope>
    <source>
        <strain evidence="1 2">THG-MD12</strain>
    </source>
</reference>
<evidence type="ECO:0000313" key="1">
    <source>
        <dbReference type="EMBL" id="KAB1637612.1"/>
    </source>
</evidence>
<name>A0A7J5B199_9MICO</name>
<accession>A0A7J5B199</accession>
<protein>
    <submittedName>
        <fullName evidence="1">Uncharacterized protein</fullName>
    </submittedName>
</protein>
<dbReference type="SUPFAM" id="SSF54593">
    <property type="entry name" value="Glyoxalase/Bleomycin resistance protein/Dihydroxybiphenyl dioxygenase"/>
    <property type="match status" value="1"/>
</dbReference>
<dbReference type="InterPro" id="IPR029068">
    <property type="entry name" value="Glyas_Bleomycin-R_OHBP_Dase"/>
</dbReference>
<evidence type="ECO:0000313" key="2">
    <source>
        <dbReference type="Proteomes" id="UP000490386"/>
    </source>
</evidence>
<dbReference type="AlphaFoldDB" id="A0A7J5B199"/>
<dbReference type="EMBL" id="WBJX01000003">
    <property type="protein sequence ID" value="KAB1637612.1"/>
    <property type="molecule type" value="Genomic_DNA"/>
</dbReference>
<organism evidence="1 2">
    <name type="scientific">Pseudoclavibacter terrae</name>
    <dbReference type="NCBI Taxonomy" id="1530195"/>
    <lineage>
        <taxon>Bacteria</taxon>
        <taxon>Bacillati</taxon>
        <taxon>Actinomycetota</taxon>
        <taxon>Actinomycetes</taxon>
        <taxon>Micrococcales</taxon>
        <taxon>Microbacteriaceae</taxon>
        <taxon>Pseudoclavibacter</taxon>
    </lineage>
</organism>
<keyword evidence="2" id="KW-1185">Reference proteome</keyword>
<gene>
    <name evidence="1" type="ORF">F8O03_10350</name>
</gene>
<sequence>MILTFQFQPVEDLGAAVQHYLDLGWEEAWREGEHTVSMQMPELEIELMLDDEPGWGPAGPMYFVDDVDAWRAEHPNVTTGEPRDIPGGRVVEVTAPGHTYYVFSVEEIEG</sequence>
<dbReference type="OrthoDB" id="5119162at2"/>
<dbReference type="Gene3D" id="3.10.180.10">
    <property type="entry name" value="2,3-Dihydroxybiphenyl 1,2-Dioxygenase, domain 1"/>
    <property type="match status" value="1"/>
</dbReference>
<dbReference type="Proteomes" id="UP000490386">
    <property type="component" value="Unassembled WGS sequence"/>
</dbReference>
<dbReference type="RefSeq" id="WP_104254307.1">
    <property type="nucleotide sequence ID" value="NZ_CANKVH010000006.1"/>
</dbReference>
<proteinExistence type="predicted"/>